<evidence type="ECO:0000313" key="1">
    <source>
        <dbReference type="EMBL" id="GFD34144.1"/>
    </source>
</evidence>
<proteinExistence type="predicted"/>
<gene>
    <name evidence="1" type="ORF">Tci_906113</name>
</gene>
<feature type="non-terminal residue" evidence="1">
    <location>
        <position position="1"/>
    </location>
</feature>
<dbReference type="AlphaFoldDB" id="A0A699VQP2"/>
<accession>A0A699VQP2</accession>
<comment type="caution">
    <text evidence="1">The sequence shown here is derived from an EMBL/GenBank/DDBJ whole genome shotgun (WGS) entry which is preliminary data.</text>
</comment>
<reference evidence="1" key="1">
    <citation type="journal article" date="2019" name="Sci. Rep.">
        <title>Draft genome of Tanacetum cinerariifolium, the natural source of mosquito coil.</title>
        <authorList>
            <person name="Yamashiro T."/>
            <person name="Shiraishi A."/>
            <person name="Satake H."/>
            <person name="Nakayama K."/>
        </authorList>
    </citation>
    <scope>NUCLEOTIDE SEQUENCE</scope>
</reference>
<name>A0A699VQP2_TANCI</name>
<feature type="non-terminal residue" evidence="1">
    <location>
        <position position="136"/>
    </location>
</feature>
<sequence>EEDPGRTNAESEVQSMVLVPIHQDTSSVPLMTTLTIDLMTSQSGSPLPTASATYSTVMTTTIIPPPPPQPQQSTVNPTLMKCIDELEQHMVNLIQYNLDLKERLDKHGSWLYKLENLNIPHQVSKVVDEIVTDAVD</sequence>
<organism evidence="1">
    <name type="scientific">Tanacetum cinerariifolium</name>
    <name type="common">Dalmatian daisy</name>
    <name type="synonym">Chrysanthemum cinerariifolium</name>
    <dbReference type="NCBI Taxonomy" id="118510"/>
    <lineage>
        <taxon>Eukaryota</taxon>
        <taxon>Viridiplantae</taxon>
        <taxon>Streptophyta</taxon>
        <taxon>Embryophyta</taxon>
        <taxon>Tracheophyta</taxon>
        <taxon>Spermatophyta</taxon>
        <taxon>Magnoliopsida</taxon>
        <taxon>eudicotyledons</taxon>
        <taxon>Gunneridae</taxon>
        <taxon>Pentapetalae</taxon>
        <taxon>asterids</taxon>
        <taxon>campanulids</taxon>
        <taxon>Asterales</taxon>
        <taxon>Asteraceae</taxon>
        <taxon>Asteroideae</taxon>
        <taxon>Anthemideae</taxon>
        <taxon>Anthemidinae</taxon>
        <taxon>Tanacetum</taxon>
    </lineage>
</organism>
<dbReference type="EMBL" id="BKCJ011443140">
    <property type="protein sequence ID" value="GFD34144.1"/>
    <property type="molecule type" value="Genomic_DNA"/>
</dbReference>
<protein>
    <submittedName>
        <fullName evidence="1">Uncharacterized protein</fullName>
    </submittedName>
</protein>